<proteinExistence type="predicted"/>
<protein>
    <submittedName>
        <fullName evidence="1">Uncharacterized protein</fullName>
    </submittedName>
</protein>
<comment type="caution">
    <text evidence="1">The sequence shown here is derived from an EMBL/GenBank/DDBJ whole genome shotgun (WGS) entry which is preliminary data.</text>
</comment>
<dbReference type="EMBL" id="JAEVFJ010000028">
    <property type="protein sequence ID" value="KAH8093715.1"/>
    <property type="molecule type" value="Genomic_DNA"/>
</dbReference>
<evidence type="ECO:0000313" key="1">
    <source>
        <dbReference type="EMBL" id="KAH8093715.1"/>
    </source>
</evidence>
<gene>
    <name evidence="1" type="ORF">BXZ70DRAFT_909088</name>
</gene>
<reference evidence="1" key="1">
    <citation type="journal article" date="2021" name="New Phytol.">
        <title>Evolutionary innovations through gain and loss of genes in the ectomycorrhizal Boletales.</title>
        <authorList>
            <person name="Wu G."/>
            <person name="Miyauchi S."/>
            <person name="Morin E."/>
            <person name="Kuo A."/>
            <person name="Drula E."/>
            <person name="Varga T."/>
            <person name="Kohler A."/>
            <person name="Feng B."/>
            <person name="Cao Y."/>
            <person name="Lipzen A."/>
            <person name="Daum C."/>
            <person name="Hundley H."/>
            <person name="Pangilinan J."/>
            <person name="Johnson J."/>
            <person name="Barry K."/>
            <person name="LaButti K."/>
            <person name="Ng V."/>
            <person name="Ahrendt S."/>
            <person name="Min B."/>
            <person name="Choi I.G."/>
            <person name="Park H."/>
            <person name="Plett J.M."/>
            <person name="Magnuson J."/>
            <person name="Spatafora J.W."/>
            <person name="Nagy L.G."/>
            <person name="Henrissat B."/>
            <person name="Grigoriev I.V."/>
            <person name="Yang Z.L."/>
            <person name="Xu J."/>
            <person name="Martin F.M."/>
        </authorList>
    </citation>
    <scope>NUCLEOTIDE SEQUENCE</scope>
    <source>
        <strain evidence="1">KKN 215</strain>
    </source>
</reference>
<evidence type="ECO:0000313" key="2">
    <source>
        <dbReference type="Proteomes" id="UP000813824"/>
    </source>
</evidence>
<dbReference type="AlphaFoldDB" id="A0A8K0UJY5"/>
<sequence>MPFVFLEQYQMEFAESAPLEVERFPLLSFQLIDFITLQKFSKGQSFITRLLFTGEKGDECLTLSMYLDVQNPSHRLFGYASFEYHLWTERTELQKGGETMILTDHQIQCMVAYLLNKYLTICCGQARPWTFRQHEALYKLAKMYMEGCIPDNRQMILETSVFKTLK</sequence>
<organism evidence="1 2">
    <name type="scientific">Cristinia sonorae</name>
    <dbReference type="NCBI Taxonomy" id="1940300"/>
    <lineage>
        <taxon>Eukaryota</taxon>
        <taxon>Fungi</taxon>
        <taxon>Dikarya</taxon>
        <taxon>Basidiomycota</taxon>
        <taxon>Agaricomycotina</taxon>
        <taxon>Agaricomycetes</taxon>
        <taxon>Agaricomycetidae</taxon>
        <taxon>Agaricales</taxon>
        <taxon>Pleurotineae</taxon>
        <taxon>Stephanosporaceae</taxon>
        <taxon>Cristinia</taxon>
    </lineage>
</organism>
<dbReference type="Proteomes" id="UP000813824">
    <property type="component" value="Unassembled WGS sequence"/>
</dbReference>
<keyword evidence="2" id="KW-1185">Reference proteome</keyword>
<accession>A0A8K0UJY5</accession>
<name>A0A8K0UJY5_9AGAR</name>